<feature type="region of interest" description="Disordered" evidence="1">
    <location>
        <begin position="1"/>
        <end position="24"/>
    </location>
</feature>
<evidence type="ECO:0000313" key="2">
    <source>
        <dbReference type="EMBL" id="PWJ52728.1"/>
    </source>
</evidence>
<dbReference type="Proteomes" id="UP000245469">
    <property type="component" value="Unassembled WGS sequence"/>
</dbReference>
<organism evidence="2 3">
    <name type="scientific">Quadrisphaera granulorum</name>
    <dbReference type="NCBI Taxonomy" id="317664"/>
    <lineage>
        <taxon>Bacteria</taxon>
        <taxon>Bacillati</taxon>
        <taxon>Actinomycetota</taxon>
        <taxon>Actinomycetes</taxon>
        <taxon>Kineosporiales</taxon>
        <taxon>Kineosporiaceae</taxon>
        <taxon>Quadrisphaera</taxon>
    </lineage>
</organism>
<comment type="caution">
    <text evidence="2">The sequence shown here is derived from an EMBL/GenBank/DDBJ whole genome shotgun (WGS) entry which is preliminary data.</text>
</comment>
<name>A0A316A666_9ACTN</name>
<accession>A0A316A666</accession>
<keyword evidence="3" id="KW-1185">Reference proteome</keyword>
<feature type="compositionally biased region" description="Polar residues" evidence="1">
    <location>
        <begin position="1"/>
        <end position="20"/>
    </location>
</feature>
<dbReference type="AlphaFoldDB" id="A0A316A666"/>
<sequence length="57" mass="6134">MSATQTVRATTASPTGQTAGETKLEHDLLGDREVDAVMRPEALIPTLQRRAATVRDV</sequence>
<proteinExistence type="predicted"/>
<dbReference type="EMBL" id="QGDQ01000018">
    <property type="protein sequence ID" value="PWJ52728.1"/>
    <property type="molecule type" value="Genomic_DNA"/>
</dbReference>
<dbReference type="RefSeq" id="WP_170131528.1">
    <property type="nucleotide sequence ID" value="NZ_QGDQ01000018.1"/>
</dbReference>
<evidence type="ECO:0000256" key="1">
    <source>
        <dbReference type="SAM" id="MobiDB-lite"/>
    </source>
</evidence>
<gene>
    <name evidence="2" type="ORF">BXY45_118104</name>
</gene>
<evidence type="ECO:0000313" key="3">
    <source>
        <dbReference type="Proteomes" id="UP000245469"/>
    </source>
</evidence>
<reference evidence="2 3" key="1">
    <citation type="submission" date="2018-03" db="EMBL/GenBank/DDBJ databases">
        <title>Genomic Encyclopedia of Archaeal and Bacterial Type Strains, Phase II (KMG-II): from individual species to whole genera.</title>
        <authorList>
            <person name="Goeker M."/>
        </authorList>
    </citation>
    <scope>NUCLEOTIDE SEQUENCE [LARGE SCALE GENOMIC DNA]</scope>
    <source>
        <strain evidence="2 3">DSM 44889</strain>
    </source>
</reference>
<protein>
    <submittedName>
        <fullName evidence="2">Uncharacterized protein</fullName>
    </submittedName>
</protein>